<organism evidence="2 3">
    <name type="scientific">Aureobasidium pullulans</name>
    <name type="common">Black yeast</name>
    <name type="synonym">Pullularia pullulans</name>
    <dbReference type="NCBI Taxonomy" id="5580"/>
    <lineage>
        <taxon>Eukaryota</taxon>
        <taxon>Fungi</taxon>
        <taxon>Dikarya</taxon>
        <taxon>Ascomycota</taxon>
        <taxon>Pezizomycotina</taxon>
        <taxon>Dothideomycetes</taxon>
        <taxon>Dothideomycetidae</taxon>
        <taxon>Dothideales</taxon>
        <taxon>Saccotheciaceae</taxon>
        <taxon>Aureobasidium</taxon>
    </lineage>
</organism>
<evidence type="ECO:0000313" key="3">
    <source>
        <dbReference type="Proteomes" id="UP000308724"/>
    </source>
</evidence>
<reference evidence="2 3" key="1">
    <citation type="submission" date="2018-10" db="EMBL/GenBank/DDBJ databases">
        <title>Fifty Aureobasidium pullulans genomes reveal a recombining polyextremotolerant generalist.</title>
        <authorList>
            <person name="Gostincar C."/>
            <person name="Turk M."/>
            <person name="Zajc J."/>
            <person name="Gunde-Cimerman N."/>
        </authorList>
    </citation>
    <scope>NUCLEOTIDE SEQUENCE [LARGE SCALE GENOMIC DNA]</scope>
    <source>
        <strain evidence="2 3">EXF-1645</strain>
    </source>
</reference>
<dbReference type="Proteomes" id="UP000308724">
    <property type="component" value="Unassembled WGS sequence"/>
</dbReference>
<sequence>MGVRTKGFRKSKLYALLIERAADDGKKPRALALAVITRWGTQLSVVDAPIENKAQLQSRELRSDIAELEVPYKDEVLKRLDKRLKNQTAGIHYAAYALNSQASEAFKTIALEAQPWLEAQKRERLKRRREIALSEGYERKKLRLELLEALTLPSIQALAPWNLTTNDAIEQQMALIAPLELTQSYLNEDEDDDDDSLLLYEASQSLPSLSYYNLLSSTPLLACTPPSLPPSFSHMSTQGEPAYTPLRALPQPLNSRGSS</sequence>
<proteinExistence type="predicted"/>
<name>A0A4T0BBI5_AURPU</name>
<protein>
    <submittedName>
        <fullName evidence="2">Uncharacterized protein</fullName>
    </submittedName>
</protein>
<accession>A0A4T0BBI5</accession>
<feature type="region of interest" description="Disordered" evidence="1">
    <location>
        <begin position="228"/>
        <end position="259"/>
    </location>
</feature>
<dbReference type="EMBL" id="QZBZ01000481">
    <property type="protein sequence ID" value="TIA29134.1"/>
    <property type="molecule type" value="Genomic_DNA"/>
</dbReference>
<evidence type="ECO:0000256" key="1">
    <source>
        <dbReference type="SAM" id="MobiDB-lite"/>
    </source>
</evidence>
<comment type="caution">
    <text evidence="2">The sequence shown here is derived from an EMBL/GenBank/DDBJ whole genome shotgun (WGS) entry which is preliminary data.</text>
</comment>
<gene>
    <name evidence="2" type="ORF">D6C78_10389</name>
</gene>
<evidence type="ECO:0000313" key="2">
    <source>
        <dbReference type="EMBL" id="TIA29134.1"/>
    </source>
</evidence>
<dbReference type="AlphaFoldDB" id="A0A4T0BBI5"/>